<dbReference type="PATRIC" id="fig|1003195.11.peg.3180"/>
<feature type="DNA-binding region" description="H-T-H motif" evidence="4">
    <location>
        <begin position="29"/>
        <end position="48"/>
    </location>
</feature>
<name>F8JP30_STREN</name>
<dbReference type="STRING" id="1003195.SCATT_16110"/>
<dbReference type="EMBL" id="CP003219">
    <property type="protein sequence ID" value="AEW93982.1"/>
    <property type="molecule type" value="Genomic_DNA"/>
</dbReference>
<evidence type="ECO:0000313" key="7">
    <source>
        <dbReference type="Proteomes" id="UP000007842"/>
    </source>
</evidence>
<dbReference type="PROSITE" id="PS50977">
    <property type="entry name" value="HTH_TETR_2"/>
    <property type="match status" value="1"/>
</dbReference>
<keyword evidence="3" id="KW-0804">Transcription</keyword>
<dbReference type="KEGG" id="sct:SCAT_1606"/>
<evidence type="ECO:0000256" key="1">
    <source>
        <dbReference type="ARBA" id="ARBA00023015"/>
    </source>
</evidence>
<dbReference type="RefSeq" id="WP_014142364.1">
    <property type="nucleotide sequence ID" value="NC_016111.1"/>
</dbReference>
<dbReference type="HOGENOM" id="CLU_069356_2_2_11"/>
<gene>
    <name evidence="6" type="ordered locus">SCATT_16110</name>
</gene>
<keyword evidence="1" id="KW-0805">Transcription regulation</keyword>
<dbReference type="InterPro" id="IPR009057">
    <property type="entry name" value="Homeodomain-like_sf"/>
</dbReference>
<dbReference type="Gene3D" id="1.10.357.10">
    <property type="entry name" value="Tetracycline Repressor, domain 2"/>
    <property type="match status" value="1"/>
</dbReference>
<keyword evidence="2 4" id="KW-0238">DNA-binding</keyword>
<dbReference type="GO" id="GO:0003700">
    <property type="term" value="F:DNA-binding transcription factor activity"/>
    <property type="evidence" value="ECO:0007669"/>
    <property type="project" value="TreeGrafter"/>
</dbReference>
<accession>G8WND7</accession>
<dbReference type="Proteomes" id="UP000007842">
    <property type="component" value="Chromosome"/>
</dbReference>
<feature type="domain" description="HTH tetR-type" evidence="5">
    <location>
        <begin position="6"/>
        <end position="66"/>
    </location>
</feature>
<evidence type="ECO:0000256" key="2">
    <source>
        <dbReference type="ARBA" id="ARBA00023125"/>
    </source>
</evidence>
<sequence length="197" mass="21366">MPRDGRPARLRLQKAAAELFGEHGFDRVTTAEIAARAGVTERTFYRHYADKREVFFASEADLRDALVAGVADAPEELEPLPALLWAFRTVVPVMEENRPLVEPMRRVIADTPALRERHQAKTAALTDALATALHGRGVAGPTASLAARVAMAAMSHAAAVWFVNPGHDLDRLLRDTFADVHALTAALAASDAEAARR</sequence>
<proteinExistence type="predicted"/>
<dbReference type="AlphaFoldDB" id="F8JP30"/>
<dbReference type="KEGG" id="scy:SCATT_16110"/>
<evidence type="ECO:0000259" key="5">
    <source>
        <dbReference type="PROSITE" id="PS50977"/>
    </source>
</evidence>
<dbReference type="GO" id="GO:0000976">
    <property type="term" value="F:transcription cis-regulatory region binding"/>
    <property type="evidence" value="ECO:0007669"/>
    <property type="project" value="TreeGrafter"/>
</dbReference>
<dbReference type="PANTHER" id="PTHR30055">
    <property type="entry name" value="HTH-TYPE TRANSCRIPTIONAL REGULATOR RUTR"/>
    <property type="match status" value="1"/>
</dbReference>
<evidence type="ECO:0000256" key="3">
    <source>
        <dbReference type="ARBA" id="ARBA00023163"/>
    </source>
</evidence>
<dbReference type="OrthoDB" id="4746440at2"/>
<accession>F8JP30</accession>
<dbReference type="PANTHER" id="PTHR30055:SF238">
    <property type="entry name" value="MYCOFACTOCIN BIOSYNTHESIS TRANSCRIPTIONAL REGULATOR MFTR-RELATED"/>
    <property type="match status" value="1"/>
</dbReference>
<dbReference type="Pfam" id="PF00440">
    <property type="entry name" value="TetR_N"/>
    <property type="match status" value="1"/>
</dbReference>
<keyword evidence="7" id="KW-1185">Reference proteome</keyword>
<protein>
    <submittedName>
        <fullName evidence="6">TetR family transcriptional regulator</fullName>
    </submittedName>
</protein>
<organism evidence="6 7">
    <name type="scientific">Streptantibioticus cattleyicolor (strain ATCC 35852 / DSM 46488 / JCM 4925 / NBRC 14057 / NRRL 8057)</name>
    <name type="common">Streptomyces cattleya</name>
    <dbReference type="NCBI Taxonomy" id="1003195"/>
    <lineage>
        <taxon>Bacteria</taxon>
        <taxon>Bacillati</taxon>
        <taxon>Actinomycetota</taxon>
        <taxon>Actinomycetes</taxon>
        <taxon>Kitasatosporales</taxon>
        <taxon>Streptomycetaceae</taxon>
        <taxon>Streptantibioticus</taxon>
    </lineage>
</organism>
<evidence type="ECO:0000313" key="6">
    <source>
        <dbReference type="EMBL" id="AEW93982.1"/>
    </source>
</evidence>
<dbReference type="PRINTS" id="PR00455">
    <property type="entry name" value="HTHTETR"/>
</dbReference>
<reference evidence="7" key="1">
    <citation type="submission" date="2011-12" db="EMBL/GenBank/DDBJ databases">
        <title>Complete genome sequence of Streptomyces cattleya strain DSM 46488.</title>
        <authorList>
            <person name="Ou H.-Y."/>
            <person name="Li P."/>
            <person name="Zhao C."/>
            <person name="O'Hagan D."/>
            <person name="Deng Z."/>
        </authorList>
    </citation>
    <scope>NUCLEOTIDE SEQUENCE [LARGE SCALE GENOMIC DNA]</scope>
    <source>
        <strain evidence="7">ATCC 35852 / DSM 46488 / JCM 4925 / NBRC 14057 / NRRL 8057</strain>
    </source>
</reference>
<dbReference type="eggNOG" id="COG1309">
    <property type="taxonomic scope" value="Bacteria"/>
</dbReference>
<dbReference type="SUPFAM" id="SSF46689">
    <property type="entry name" value="Homeodomain-like"/>
    <property type="match status" value="1"/>
</dbReference>
<evidence type="ECO:0000256" key="4">
    <source>
        <dbReference type="PROSITE-ProRule" id="PRU00335"/>
    </source>
</evidence>
<dbReference type="InterPro" id="IPR001647">
    <property type="entry name" value="HTH_TetR"/>
</dbReference>
<dbReference type="InterPro" id="IPR050109">
    <property type="entry name" value="HTH-type_TetR-like_transc_reg"/>
</dbReference>